<name>A0ABX5XTE0_9BACT</name>
<proteinExistence type="predicted"/>
<reference evidence="1 2" key="1">
    <citation type="submission" date="2019-02" db="EMBL/GenBank/DDBJ databases">
        <title>Deep-cultivation of Planctomycetes and their phenomic and genomic characterization uncovers novel biology.</title>
        <authorList>
            <person name="Wiegand S."/>
            <person name="Jogler M."/>
            <person name="Boedeker C."/>
            <person name="Pinto D."/>
            <person name="Vollmers J."/>
            <person name="Rivas-Marin E."/>
            <person name="Kohn T."/>
            <person name="Peeters S.H."/>
            <person name="Heuer A."/>
            <person name="Rast P."/>
            <person name="Oberbeckmann S."/>
            <person name="Bunk B."/>
            <person name="Jeske O."/>
            <person name="Meyerdierks A."/>
            <person name="Storesund J.E."/>
            <person name="Kallscheuer N."/>
            <person name="Luecker S."/>
            <person name="Lage O.M."/>
            <person name="Pohl T."/>
            <person name="Merkel B.J."/>
            <person name="Hornburger P."/>
            <person name="Mueller R.-W."/>
            <person name="Bruemmer F."/>
            <person name="Labrenz M."/>
            <person name="Spormann A.M."/>
            <person name="Op den Camp H."/>
            <person name="Overmann J."/>
            <person name="Amann R."/>
            <person name="Jetten M.S.M."/>
            <person name="Mascher T."/>
            <person name="Medema M.H."/>
            <person name="Devos D.P."/>
            <person name="Kaster A.-K."/>
            <person name="Ovreas L."/>
            <person name="Rohde M."/>
            <person name="Galperin M.Y."/>
            <person name="Jogler C."/>
        </authorList>
    </citation>
    <scope>NUCLEOTIDE SEQUENCE [LARGE SCALE GENOMIC DNA]</scope>
    <source>
        <strain evidence="1 2">TBK1r</strain>
    </source>
</reference>
<keyword evidence="2" id="KW-1185">Reference proteome</keyword>
<dbReference type="EMBL" id="CP036432">
    <property type="protein sequence ID" value="QDV85002.1"/>
    <property type="molecule type" value="Genomic_DNA"/>
</dbReference>
<evidence type="ECO:0000313" key="1">
    <source>
        <dbReference type="EMBL" id="QDV85002.1"/>
    </source>
</evidence>
<accession>A0ABX5XTE0</accession>
<dbReference type="Proteomes" id="UP000318081">
    <property type="component" value="Chromosome"/>
</dbReference>
<dbReference type="RefSeq" id="WP_145214052.1">
    <property type="nucleotide sequence ID" value="NZ_CP036432.1"/>
</dbReference>
<protein>
    <submittedName>
        <fullName evidence="1">Uncharacterized protein</fullName>
    </submittedName>
</protein>
<organism evidence="1 2">
    <name type="scientific">Stieleria magnilauensis</name>
    <dbReference type="NCBI Taxonomy" id="2527963"/>
    <lineage>
        <taxon>Bacteria</taxon>
        <taxon>Pseudomonadati</taxon>
        <taxon>Planctomycetota</taxon>
        <taxon>Planctomycetia</taxon>
        <taxon>Pirellulales</taxon>
        <taxon>Pirellulaceae</taxon>
        <taxon>Stieleria</taxon>
    </lineage>
</organism>
<evidence type="ECO:0000313" key="2">
    <source>
        <dbReference type="Proteomes" id="UP000318081"/>
    </source>
</evidence>
<gene>
    <name evidence="1" type="ORF">TBK1r_39540</name>
</gene>
<sequence length="448" mass="49238">MVDRTSGNCCLETDCAANFYDTIGKWSAAADGTITDAGMVWVTPNEQIRTFDVDGEVNPAFFLTGKEAWEIRFYMRGQATFTIDSVDYAIDTDAQTITVDGHTDSIGQFERHLPSDDLFLFRLRVTPTHAYLLGYGNYQLGTVFGAEANAYSILTADRATNAPDSFSVVWTDATIGGFTISESTVTVTDTYVPTYERLCWTEPSLECPYFMVKQMTQNHLYQDDPGYNRDYYVADITSTGWDPWAWIFPDCMVPSPIAWASGTVLTGPPSSPFPDPPDPTETLQTHQFSNPCGQGGSFVRWVDEGGGSYSYKTIEIALHDAGFTYAAQVALKWPTPTYSQPYPKPHYTATFSTQFTHINQFSCGPGNNCDLNIVSGGSTSADIACNDLQNGFTLSVSGTLSYDADDDGVPVDPPDEMDFQIRTSCTIETKTPDEILGYYGTVGGTWTV</sequence>